<dbReference type="CDD" id="cd17707">
    <property type="entry name" value="BRCT_XRCC1_rpt2"/>
    <property type="match status" value="1"/>
</dbReference>
<dbReference type="GO" id="GO:0000012">
    <property type="term" value="P:single strand break repair"/>
    <property type="evidence" value="ECO:0007669"/>
    <property type="project" value="InterPro"/>
</dbReference>
<reference evidence="18" key="1">
    <citation type="submission" date="2025-08" db="UniProtKB">
        <authorList>
            <consortium name="RefSeq"/>
        </authorList>
    </citation>
    <scope>IDENTIFICATION</scope>
    <source>
        <tissue evidence="18">Gonads</tissue>
    </source>
</reference>
<dbReference type="FunFam" id="3.40.50.10190:FF:000008">
    <property type="entry name" value="X-ray repair cross complementing 1"/>
    <property type="match status" value="1"/>
</dbReference>
<keyword evidence="4" id="KW-1017">Isopeptide bond</keyword>
<dbReference type="InParanoid" id="A0A1S3I8I1"/>
<dbReference type="STRING" id="7574.A0A1S3I8I1"/>
<dbReference type="KEGG" id="lak:106162010"/>
<dbReference type="CDD" id="cd17725">
    <property type="entry name" value="BRCT_XRCC1_rpt1"/>
    <property type="match status" value="1"/>
</dbReference>
<comment type="function">
    <text evidence="11">Scaffold protein involved in DNA single-strand break repair by mediating the assembly of DNA break repair protein complexes. Negatively regulates ADP-ribosyltransferase activity of PARP1 during base-excision repair in order to prevent excessive PARP1 activity. Recognizes and binds poly-ADP-ribose chains: specifically binds auto-poly-ADP-ribosylated PARP1, limiting its activity.</text>
</comment>
<dbReference type="Pfam" id="PF00533">
    <property type="entry name" value="BRCT"/>
    <property type="match status" value="1"/>
</dbReference>
<name>A0A1S3I8I1_LINAN</name>
<evidence type="ECO:0000256" key="8">
    <source>
        <dbReference type="ARBA" id="ARBA00022843"/>
    </source>
</evidence>
<keyword evidence="8" id="KW-0832">Ubl conjugation</keyword>
<feature type="domain" description="BRCT" evidence="16">
    <location>
        <begin position="574"/>
        <end position="665"/>
    </location>
</feature>
<dbReference type="SUPFAM" id="SSF49785">
    <property type="entry name" value="Galactose-binding domain-like"/>
    <property type="match status" value="1"/>
</dbReference>
<dbReference type="FunCoup" id="A0A1S3I8I1">
    <property type="interactions" value="2207"/>
</dbReference>
<dbReference type="GO" id="GO:0005634">
    <property type="term" value="C:nucleus"/>
    <property type="evidence" value="ECO:0007669"/>
    <property type="project" value="UniProtKB-SubCell"/>
</dbReference>
<feature type="compositionally biased region" description="Basic and acidic residues" evidence="15">
    <location>
        <begin position="456"/>
        <end position="473"/>
    </location>
</feature>
<keyword evidence="5" id="KW-0597">Phosphoprotein</keyword>
<accession>A0A1S3I8I1</accession>
<evidence type="ECO:0000256" key="5">
    <source>
        <dbReference type="ARBA" id="ARBA00022553"/>
    </source>
</evidence>
<feature type="compositionally biased region" description="Low complexity" evidence="15">
    <location>
        <begin position="417"/>
        <end position="426"/>
    </location>
</feature>
<dbReference type="FunFam" id="3.40.50.10190:FF:000012">
    <property type="entry name" value="X-ray repair cross complementing 1"/>
    <property type="match status" value="1"/>
</dbReference>
<dbReference type="InterPro" id="IPR002706">
    <property type="entry name" value="Xrcc1_N"/>
</dbReference>
<dbReference type="InterPro" id="IPR001357">
    <property type="entry name" value="BRCT_dom"/>
</dbReference>
<gene>
    <name evidence="18" type="primary">LOC106162010</name>
</gene>
<feature type="compositionally biased region" description="Acidic residues" evidence="15">
    <location>
        <begin position="394"/>
        <end position="408"/>
    </location>
</feature>
<keyword evidence="7" id="KW-0227">DNA damage</keyword>
<evidence type="ECO:0000256" key="15">
    <source>
        <dbReference type="SAM" id="MobiDB-lite"/>
    </source>
</evidence>
<feature type="compositionally biased region" description="Basic and acidic residues" evidence="15">
    <location>
        <begin position="545"/>
        <end position="564"/>
    </location>
</feature>
<feature type="region of interest" description="Disordered" evidence="15">
    <location>
        <begin position="183"/>
        <end position="286"/>
    </location>
</feature>
<dbReference type="GO" id="GO:0006303">
    <property type="term" value="P:double-strand break repair via nonhomologous end joining"/>
    <property type="evidence" value="ECO:0007669"/>
    <property type="project" value="InterPro"/>
</dbReference>
<evidence type="ECO:0000256" key="9">
    <source>
        <dbReference type="ARBA" id="ARBA00023204"/>
    </source>
</evidence>
<feature type="domain" description="BRCT" evidence="16">
    <location>
        <begin position="286"/>
        <end position="373"/>
    </location>
</feature>
<dbReference type="GeneID" id="106162010"/>
<protein>
    <recommendedName>
        <fullName evidence="13">DNA repair protein XRCC1</fullName>
    </recommendedName>
    <alternativeName>
        <fullName evidence="14">X-ray repair cross-complementing protein 1</fullName>
    </alternativeName>
</protein>
<dbReference type="FunFam" id="2.60.120.260:FF:000025">
    <property type="entry name" value="DNA repair protein XRCC1 isoform X1"/>
    <property type="match status" value="1"/>
</dbReference>
<evidence type="ECO:0000256" key="13">
    <source>
        <dbReference type="ARBA" id="ARBA00068212"/>
    </source>
</evidence>
<dbReference type="Pfam" id="PF16589">
    <property type="entry name" value="BRCT_2"/>
    <property type="match status" value="1"/>
</dbReference>
<evidence type="ECO:0000256" key="3">
    <source>
        <dbReference type="ARBA" id="ARBA00022454"/>
    </source>
</evidence>
<keyword evidence="3" id="KW-0158">Chromosome</keyword>
<evidence type="ECO:0000256" key="12">
    <source>
        <dbReference type="ARBA" id="ARBA00064453"/>
    </source>
</evidence>
<dbReference type="GO" id="GO:0006284">
    <property type="term" value="P:base-excision repair"/>
    <property type="evidence" value="ECO:0007669"/>
    <property type="project" value="InterPro"/>
</dbReference>
<evidence type="ECO:0000256" key="14">
    <source>
        <dbReference type="ARBA" id="ARBA00079580"/>
    </source>
</evidence>
<keyword evidence="17" id="KW-1185">Reference proteome</keyword>
<dbReference type="InterPro" id="IPR045080">
    <property type="entry name" value="BRCT_XRCC1_rpt1"/>
</dbReference>
<dbReference type="Gene3D" id="2.60.120.260">
    <property type="entry name" value="Galactose-binding domain-like"/>
    <property type="match status" value="1"/>
</dbReference>
<evidence type="ECO:0000256" key="1">
    <source>
        <dbReference type="ARBA" id="ARBA00004123"/>
    </source>
</evidence>
<evidence type="ECO:0000313" key="18">
    <source>
        <dbReference type="RefSeq" id="XP_013394562.1"/>
    </source>
</evidence>
<dbReference type="SMART" id="SM00292">
    <property type="entry name" value="BRCT"/>
    <property type="match status" value="2"/>
</dbReference>
<comment type="subunit">
    <text evidence="12">Homodimer. Interacts with polynucleotide kinase (PNK), DNA polymerase-beta (POLB) and DNA ligase III (LIG3). Interacts with APTX and APLF. Interacts with APEX1; the interaction is induced by SIRT1 and increases with the acetylated form of APEX1. Interacts with (poly-ADP-ribosylated) PARP1.</text>
</comment>
<comment type="subcellular location">
    <subcellularLocation>
        <location evidence="2">Chromosome</location>
    </subcellularLocation>
    <subcellularLocation>
        <location evidence="1">Nucleus</location>
    </subcellularLocation>
</comment>
<evidence type="ECO:0000256" key="11">
    <source>
        <dbReference type="ARBA" id="ARBA00055460"/>
    </source>
</evidence>
<evidence type="ECO:0000256" key="7">
    <source>
        <dbReference type="ARBA" id="ARBA00022763"/>
    </source>
</evidence>
<evidence type="ECO:0000259" key="16">
    <source>
        <dbReference type="PROSITE" id="PS50172"/>
    </source>
</evidence>
<evidence type="ECO:0000313" key="17">
    <source>
        <dbReference type="Proteomes" id="UP000085678"/>
    </source>
</evidence>
<feature type="compositionally biased region" description="Basic and acidic residues" evidence="15">
    <location>
        <begin position="494"/>
        <end position="505"/>
    </location>
</feature>
<dbReference type="GO" id="GO:0005694">
    <property type="term" value="C:chromosome"/>
    <property type="evidence" value="ECO:0007669"/>
    <property type="project" value="UniProtKB-SubCell"/>
</dbReference>
<keyword evidence="9" id="KW-0234">DNA repair</keyword>
<evidence type="ECO:0000256" key="10">
    <source>
        <dbReference type="ARBA" id="ARBA00023242"/>
    </source>
</evidence>
<evidence type="ECO:0000256" key="4">
    <source>
        <dbReference type="ARBA" id="ARBA00022499"/>
    </source>
</evidence>
<feature type="region of interest" description="Disordered" evidence="15">
    <location>
        <begin position="372"/>
        <end position="573"/>
    </location>
</feature>
<dbReference type="PANTHER" id="PTHR11370">
    <property type="entry name" value="DNA-REPAIR PROTEIN XRCC1"/>
    <property type="match status" value="1"/>
</dbReference>
<dbReference type="SUPFAM" id="SSF52113">
    <property type="entry name" value="BRCT domain"/>
    <property type="match status" value="2"/>
</dbReference>
<sequence>MPEIKIQHVVSCSSEDKNNPAENLLKPEGKAKWKSAASGEKQVSVVLQFEKSSQVHQIDIGNEGAAFIEVLVGKSTQTSDQDYQVLLVASSFLSPIESRNGTNMNRVRIFTADKLSKAVVEQKWDRVKVVCTQPFNKNIPYGLSFIKFHSPPDKTSQNATNEGGLKLGAFSLKTTDEDQSVSTGSLFASRKQEPEPLTGAAAVRAASKLSSEQLESREKEKNGQTVTPAKRKHEDSHSDKPSVPTKKPVVKKPEAATSRRRNSDSDTPPPPKKKKTQPAAVKKPKPFRELMKGVVFVMSGYQNPQRGELRDKAIEMGAQYRPDWGRGCTHLICAFSNTPKFQQVDGKGCIVSHQWIKDSHRNKKLMNWKDYKVRGSKTPPGLQDAGSSGSEYSPSEEEEEDVEEEDEWEPKKKTKPQPKQVTPKTTQSKKKNDKEEEEDEEEEEEWDPKKRTKAPSKKESPRKPSPVKDSKQNEEEEDEDEEWDPKKRSKPQPKKVEASPKKKIPDPSPVKPTASPKHSNDSGDDTDAYDAATDVGSDSEDTEDEIRRIKEEQLRDKGEGKSSSKDGGSGDLPDLPDFFSGKHFFLYGDFSATERRTIFRYITAFDGELEDYMDDKVTFVITNSDWDDKFDQALSENTNLIFVRPKWIFACHDKNKLLPYQPYIVVPAS</sequence>
<evidence type="ECO:0000256" key="2">
    <source>
        <dbReference type="ARBA" id="ARBA00004286"/>
    </source>
</evidence>
<dbReference type="GO" id="GO:0003684">
    <property type="term" value="F:damaged DNA binding"/>
    <property type="evidence" value="ECO:0007669"/>
    <property type="project" value="InterPro"/>
</dbReference>
<organism evidence="17 18">
    <name type="scientific">Lingula anatina</name>
    <name type="common">Brachiopod</name>
    <name type="synonym">Lingula unguis</name>
    <dbReference type="NCBI Taxonomy" id="7574"/>
    <lineage>
        <taxon>Eukaryota</taxon>
        <taxon>Metazoa</taxon>
        <taxon>Spiralia</taxon>
        <taxon>Lophotrochozoa</taxon>
        <taxon>Brachiopoda</taxon>
        <taxon>Linguliformea</taxon>
        <taxon>Lingulata</taxon>
        <taxon>Lingulida</taxon>
        <taxon>Linguloidea</taxon>
        <taxon>Lingulidae</taxon>
        <taxon>Lingula</taxon>
    </lineage>
</organism>
<dbReference type="OrthoDB" id="25840at2759"/>
<dbReference type="PANTHER" id="PTHR11370:SF5">
    <property type="entry name" value="DNA REPAIR PROTEIN XRCC1"/>
    <property type="match status" value="1"/>
</dbReference>
<feature type="compositionally biased region" description="Acidic residues" evidence="15">
    <location>
        <begin position="435"/>
        <end position="446"/>
    </location>
</feature>
<keyword evidence="6" id="KW-0677">Repeat</keyword>
<dbReference type="Proteomes" id="UP000085678">
    <property type="component" value="Unplaced"/>
</dbReference>
<proteinExistence type="predicted"/>
<dbReference type="InterPro" id="IPR036420">
    <property type="entry name" value="BRCT_dom_sf"/>
</dbReference>
<keyword evidence="10" id="KW-0539">Nucleus</keyword>
<dbReference type="RefSeq" id="XP_013394562.1">
    <property type="nucleotide sequence ID" value="XM_013539108.2"/>
</dbReference>
<dbReference type="Gene3D" id="3.40.50.10190">
    <property type="entry name" value="BRCT domain"/>
    <property type="match status" value="2"/>
</dbReference>
<dbReference type="AlphaFoldDB" id="A0A1S3I8I1"/>
<dbReference type="PROSITE" id="PS50172">
    <property type="entry name" value="BRCT"/>
    <property type="match status" value="2"/>
</dbReference>
<feature type="compositionally biased region" description="Acidic residues" evidence="15">
    <location>
        <begin position="474"/>
        <end position="483"/>
    </location>
</feature>
<evidence type="ECO:0000256" key="6">
    <source>
        <dbReference type="ARBA" id="ARBA00022737"/>
    </source>
</evidence>
<dbReference type="Pfam" id="PF01834">
    <property type="entry name" value="XRCC1_N"/>
    <property type="match status" value="1"/>
</dbReference>
<dbReference type="InterPro" id="IPR008979">
    <property type="entry name" value="Galactose-bd-like_sf"/>
</dbReference>